<feature type="region of interest" description="Disordered" evidence="1">
    <location>
        <begin position="815"/>
        <end position="851"/>
    </location>
</feature>
<comment type="caution">
    <text evidence="2">The sequence shown here is derived from an EMBL/GenBank/DDBJ whole genome shotgun (WGS) entry which is preliminary data.</text>
</comment>
<name>A0ABQ9HT09_9NEOP</name>
<keyword evidence="3" id="KW-1185">Reference proteome</keyword>
<proteinExistence type="predicted"/>
<dbReference type="EMBL" id="JARBHB010000004">
    <property type="protein sequence ID" value="KAJ8887519.1"/>
    <property type="molecule type" value="Genomic_DNA"/>
</dbReference>
<dbReference type="Proteomes" id="UP001159363">
    <property type="component" value="Chromosome X"/>
</dbReference>
<protein>
    <recommendedName>
        <fullName evidence="4">CST complex subunit CTC1</fullName>
    </recommendedName>
</protein>
<sequence length="1661" mass="183253">MEQHQNERAGETGDPREKSLTNGIIWHDSRTCENPVTRPGIEPGSPWWEASVLIAQPSWPHESRNWALIVPCQIIIFCRRHAIDKLLPISISTFTGVARKFTFLWLQNDSFLQSKFIANIEICVCEYDDDVMSRLCVTKTTLSVVTMARTDTTLVTMCMYVCDAFWLECSPPAKANRVRFPAGSLPDPYAWKTFRTMPLVCGFFFSGISSFTRSCILVVLRTDLIGSQDPVVKCRPKRNTYCKVAERASSASSVHATEGCIVLKRTGEAFLSLHLTCMKCTGAMPAGSDRCLFPDHYRPSHPRLERNRFTPHPPRSDARLRILNTSPPLRWDRNGTTEAATETRVIHCLGPPPDLRSAETCRGIDSTSGPNTCGKILTHAVRIAKGRYPGWIPGGVALGFSHVGCVADNDTGQFVFSGISRSSRPCITVLLHTNLTSPSSALKPSMLRAPQISPPTHSNTPPGNCNCVLYTLKNVSGKCFVLFPNSSQTVWLLLTRSFQAVPKLIPKHLKRVSQTLSCPDCNYDGSTPRPARRSDEPLGVRVSVARIASSLLDLESAEPMRVIEVNMEQRRNEGEGETGDPRGNPPTNGIVRHDFHLRKSGDPGKVGGRIQEAEHPPSPVRHTSSRLVSRCESVSRCPGSTLAESQQGSATPRRGPKGPTPMREASHIPLHAPLAAGYTTTRRIRPSVNHVTNSQAEVAINSIRPYELTTDVLRLVVNRSAARRTNLLDALASVTVARCKYWLCSHVARQISQSSLHPKIVSQCPRKYEIDQSNGVQLSPSIVTADNQCAVAFGIFDHMTVESKVQVNMEQRLNERAGETGDPRENPPTSGIIRSDSHMRKFGSDPAGGRTLSALVGGEQANRSATPAPCEFAKCSISYYYVKTSVLQNGGHRPARHRNTVRTVRARELTSSPVSPSNREHFAAHADQSDTKLTWGRGGRAVSLLVSCQGESGSITGRASPECSHVGIGPDDAAGRRVFFFFPLGISRFPRPCVPALLCAHLTSPSSALETTQPIRAPKGQPRRFKSSSLSVPRPDLSSAFTVPVCAEVKADGHSEAQVAGKLHFRVITVESELREIQSTSYIQEPTFIHPLLGFRACMLFARYSVSRSRYLEQTIYWLPLVPGVWKRRCLFIAAGTSPVEPEPQRGVNKYGDTKCGRSFDARLIAVCLPNAVEGSLLAGELGSHNSDKCDPIPRLQFKTEQPVKYNTLLTPAQRKLSHDQLFWISIGPHGDLHLLENGVQLSPSTVTAKKPCAVNIDIFGLKNVASSLQVIELANFSGLYTLVVCCHSGMRQMDAVLQEVSNTVDGSYGIMVECERIFEECSAQISVNVQEPEREREKEETREGERKNGLLVFQNTRPQIHFRGRMIVTGTHCRCLPTKHGHSVLELPNSDWPTQLLRLLKPIYQMLLAQEHEARRKLLRSKLCFLEALAGGCSNRLQDTTTTKMNSFVADRMVDGPSCPASREGRNRQWLTEEPFDWSNSGNQMKAGLKHRMLRKPVQGKMAALANNMSERHSQQGITFGECGSQSNTMPTSRAFVSQSEKVIHTDSLPCTFLFCSGIMMPRPIEKYTLRGDCSVARLHSVDSGCLHGSGRGQDKHAAAAIRLANPCEGCPCHELGQYHVGLRPRADVCVEPRWDEKVCASAAGRKLFSVPRKYTTEIS</sequence>
<feature type="compositionally biased region" description="Basic and acidic residues" evidence="1">
    <location>
        <begin position="591"/>
        <end position="602"/>
    </location>
</feature>
<organism evidence="2 3">
    <name type="scientific">Dryococelus australis</name>
    <dbReference type="NCBI Taxonomy" id="614101"/>
    <lineage>
        <taxon>Eukaryota</taxon>
        <taxon>Metazoa</taxon>
        <taxon>Ecdysozoa</taxon>
        <taxon>Arthropoda</taxon>
        <taxon>Hexapoda</taxon>
        <taxon>Insecta</taxon>
        <taxon>Pterygota</taxon>
        <taxon>Neoptera</taxon>
        <taxon>Polyneoptera</taxon>
        <taxon>Phasmatodea</taxon>
        <taxon>Verophasmatodea</taxon>
        <taxon>Anareolatae</taxon>
        <taxon>Phasmatidae</taxon>
        <taxon>Eurycanthinae</taxon>
        <taxon>Dryococelus</taxon>
    </lineage>
</organism>
<feature type="region of interest" description="Disordered" evidence="1">
    <location>
        <begin position="1010"/>
        <end position="1031"/>
    </location>
</feature>
<evidence type="ECO:0000313" key="2">
    <source>
        <dbReference type="EMBL" id="KAJ8887519.1"/>
    </source>
</evidence>
<evidence type="ECO:0000313" key="3">
    <source>
        <dbReference type="Proteomes" id="UP001159363"/>
    </source>
</evidence>
<feature type="compositionally biased region" description="Basic and acidic residues" evidence="1">
    <location>
        <begin position="1"/>
        <end position="19"/>
    </location>
</feature>
<reference evidence="2 3" key="1">
    <citation type="submission" date="2023-02" db="EMBL/GenBank/DDBJ databases">
        <title>LHISI_Scaffold_Assembly.</title>
        <authorList>
            <person name="Stuart O.P."/>
            <person name="Cleave R."/>
            <person name="Magrath M.J.L."/>
            <person name="Mikheyev A.S."/>
        </authorList>
    </citation>
    <scope>NUCLEOTIDE SEQUENCE [LARGE SCALE GENOMIC DNA]</scope>
    <source>
        <strain evidence="2">Daus_M_001</strain>
        <tissue evidence="2">Leg muscle</tissue>
    </source>
</reference>
<accession>A0ABQ9HT09</accession>
<evidence type="ECO:0008006" key="4">
    <source>
        <dbReference type="Google" id="ProtNLM"/>
    </source>
</evidence>
<gene>
    <name evidence="2" type="ORF">PR048_013735</name>
</gene>
<evidence type="ECO:0000256" key="1">
    <source>
        <dbReference type="SAM" id="MobiDB-lite"/>
    </source>
</evidence>
<feature type="region of interest" description="Disordered" evidence="1">
    <location>
        <begin position="1"/>
        <end position="20"/>
    </location>
</feature>
<feature type="compositionally biased region" description="Basic and acidic residues" evidence="1">
    <location>
        <begin position="815"/>
        <end position="825"/>
    </location>
</feature>
<feature type="region of interest" description="Disordered" evidence="1">
    <location>
        <begin position="568"/>
        <end position="665"/>
    </location>
</feature>